<accession>A0A0A9HFL1</accession>
<evidence type="ECO:0000313" key="1">
    <source>
        <dbReference type="EMBL" id="JAE33611.1"/>
    </source>
</evidence>
<name>A0A0A9HFL1_ARUDO</name>
<proteinExistence type="predicted"/>
<reference evidence="1" key="2">
    <citation type="journal article" date="2015" name="Data Brief">
        <title>Shoot transcriptome of the giant reed, Arundo donax.</title>
        <authorList>
            <person name="Barrero R.A."/>
            <person name="Guerrero F.D."/>
            <person name="Moolhuijzen P."/>
            <person name="Goolsby J.A."/>
            <person name="Tidwell J."/>
            <person name="Bellgard S.E."/>
            <person name="Bellgard M.I."/>
        </authorList>
    </citation>
    <scope>NUCLEOTIDE SEQUENCE</scope>
    <source>
        <tissue evidence="1">Shoot tissue taken approximately 20 cm above the soil surface</tissue>
    </source>
</reference>
<organism evidence="1">
    <name type="scientific">Arundo donax</name>
    <name type="common">Giant reed</name>
    <name type="synonym">Donax arundinaceus</name>
    <dbReference type="NCBI Taxonomy" id="35708"/>
    <lineage>
        <taxon>Eukaryota</taxon>
        <taxon>Viridiplantae</taxon>
        <taxon>Streptophyta</taxon>
        <taxon>Embryophyta</taxon>
        <taxon>Tracheophyta</taxon>
        <taxon>Spermatophyta</taxon>
        <taxon>Magnoliopsida</taxon>
        <taxon>Liliopsida</taxon>
        <taxon>Poales</taxon>
        <taxon>Poaceae</taxon>
        <taxon>PACMAD clade</taxon>
        <taxon>Arundinoideae</taxon>
        <taxon>Arundineae</taxon>
        <taxon>Arundo</taxon>
    </lineage>
</organism>
<sequence>MAPFLPLQVLNTSHIVIFSAKYQFLFLKQSGNAALNLQVFPVAHLCRNNYQLYKAPISLYHTSLK</sequence>
<dbReference type="EMBL" id="GBRH01164285">
    <property type="protein sequence ID" value="JAE33611.1"/>
    <property type="molecule type" value="Transcribed_RNA"/>
</dbReference>
<protein>
    <submittedName>
        <fullName evidence="1">Uncharacterized protein</fullName>
    </submittedName>
</protein>
<dbReference type="AlphaFoldDB" id="A0A0A9HFL1"/>
<reference evidence="1" key="1">
    <citation type="submission" date="2014-09" db="EMBL/GenBank/DDBJ databases">
        <authorList>
            <person name="Magalhaes I.L.F."/>
            <person name="Oliveira U."/>
            <person name="Santos F.R."/>
            <person name="Vidigal T.H.D.A."/>
            <person name="Brescovit A.D."/>
            <person name="Santos A.J."/>
        </authorList>
    </citation>
    <scope>NUCLEOTIDE SEQUENCE</scope>
    <source>
        <tissue evidence="1">Shoot tissue taken approximately 20 cm above the soil surface</tissue>
    </source>
</reference>